<evidence type="ECO:0000313" key="6">
    <source>
        <dbReference type="EMBL" id="EFK54665.1"/>
    </source>
</evidence>
<evidence type="ECO:0000256" key="2">
    <source>
        <dbReference type="ARBA" id="ARBA00006739"/>
    </source>
</evidence>
<evidence type="ECO:0000256" key="3">
    <source>
        <dbReference type="ARBA" id="ARBA00022676"/>
    </source>
</evidence>
<dbReference type="PANTHER" id="PTHR43179">
    <property type="entry name" value="RHAMNOSYLTRANSFERASE WBBL"/>
    <property type="match status" value="1"/>
</dbReference>
<dbReference type="EMBL" id="ACLJ02000002">
    <property type="protein sequence ID" value="EFK54665.1"/>
    <property type="molecule type" value="Genomic_DNA"/>
</dbReference>
<dbReference type="HOGENOM" id="CLU_077127_0_0_11"/>
<sequence length="257" mass="28418">MTAIITLANAARADHVARQASLIPDGIEHILVALADAEELAARLPDTHVVPLEEPNLALARNTGAAEALARGHQQLIFLDADCLPGPGLADRYLDALDHASEAVLAGPVTYLPEGELRTDNPQPHEARPNPPAGELVPADDYNLFWSLSFALTADTWRRIDELFGGFDTAFSGYGGEDTDFAWNLREHGIDFIWVGGAHAYHQWHPVSSPPWEHLDDILRNAAVFHFKWGTWPMEGWLHEFEDAGAIALIDDTWQRR</sequence>
<proteinExistence type="inferred from homology"/>
<dbReference type="GO" id="GO:0016757">
    <property type="term" value="F:glycosyltransferase activity"/>
    <property type="evidence" value="ECO:0007669"/>
    <property type="project" value="UniProtKB-KW"/>
</dbReference>
<dbReference type="PANTHER" id="PTHR43179:SF12">
    <property type="entry name" value="GALACTOFURANOSYLTRANSFERASE GLFT2"/>
    <property type="match status" value="1"/>
</dbReference>
<comment type="caution">
    <text evidence="6">The sequence shown here is derived from an EMBL/GenBank/DDBJ whole genome shotgun (WGS) entry which is preliminary data.</text>
</comment>
<organism evidence="6 7">
    <name type="scientific">Corynebacterium genitalium ATCC 33030</name>
    <dbReference type="NCBI Taxonomy" id="585529"/>
    <lineage>
        <taxon>Bacteria</taxon>
        <taxon>Bacillati</taxon>
        <taxon>Actinomycetota</taxon>
        <taxon>Actinomycetes</taxon>
        <taxon>Mycobacteriales</taxon>
        <taxon>Corynebacteriaceae</taxon>
        <taxon>Corynebacterium</taxon>
    </lineage>
</organism>
<keyword evidence="4" id="KW-0808">Transferase</keyword>
<keyword evidence="7" id="KW-1185">Reference proteome</keyword>
<protein>
    <recommendedName>
        <fullName evidence="5">Glycosyltransferase 2-like domain-containing protein</fullName>
    </recommendedName>
</protein>
<evidence type="ECO:0000313" key="7">
    <source>
        <dbReference type="Proteomes" id="UP000004208"/>
    </source>
</evidence>
<comment type="pathway">
    <text evidence="1">Cell wall biogenesis; cell wall polysaccharide biosynthesis.</text>
</comment>
<dbReference type="AlphaFoldDB" id="D7WC36"/>
<reference evidence="6" key="1">
    <citation type="submission" date="2010-06" db="EMBL/GenBank/DDBJ databases">
        <authorList>
            <person name="Muzny D."/>
            <person name="Qin X."/>
            <person name="Buhay C."/>
            <person name="Dugan-Rocha S."/>
            <person name="Ding Y."/>
            <person name="Chen G."/>
            <person name="Hawes A."/>
            <person name="Holder M."/>
            <person name="Jhangiani S."/>
            <person name="Johnson A."/>
            <person name="Khan Z."/>
            <person name="Li Z."/>
            <person name="Liu W."/>
            <person name="Liu X."/>
            <person name="Perez L."/>
            <person name="Shen H."/>
            <person name="Wang Q."/>
            <person name="Watt J."/>
            <person name="Xi L."/>
            <person name="Xin Y."/>
            <person name="Zhou J."/>
            <person name="Deng J."/>
            <person name="Jiang H."/>
            <person name="Liu Y."/>
            <person name="Qu J."/>
            <person name="Song X.-Z."/>
            <person name="Zhang L."/>
            <person name="Villasana D."/>
            <person name="Johnson A."/>
            <person name="Liu J."/>
            <person name="Liyanage D."/>
            <person name="Lorensuhewa L."/>
            <person name="Robinson T."/>
            <person name="Song A."/>
            <person name="Song B.-B."/>
            <person name="Dinh H."/>
            <person name="Thornton R."/>
            <person name="Coyle M."/>
            <person name="Francisco L."/>
            <person name="Jackson L."/>
            <person name="Javaid M."/>
            <person name="Korchina V."/>
            <person name="Kovar C."/>
            <person name="Mata R."/>
            <person name="Mathew T."/>
            <person name="Ngo R."/>
            <person name="Nguyen L."/>
            <person name="Nguyen N."/>
            <person name="Okwuonu G."/>
            <person name="Ongeri F."/>
            <person name="Pham C."/>
            <person name="Simmons D."/>
            <person name="Wilczek-Boney K."/>
            <person name="Hale W."/>
            <person name="Jakkamsetti A."/>
            <person name="Pham P."/>
            <person name="Ruth R."/>
            <person name="San Lucas F."/>
            <person name="Warren J."/>
            <person name="Zhang J."/>
            <person name="Zhao Z."/>
            <person name="Zhou C."/>
            <person name="Zhu D."/>
            <person name="Lee S."/>
            <person name="Bess C."/>
            <person name="Blankenburg K."/>
            <person name="Forbes L."/>
            <person name="Fu Q."/>
            <person name="Gubbala S."/>
            <person name="Hirani K."/>
            <person name="Jayaseelan J.C."/>
            <person name="Lara F."/>
            <person name="Munidasa M."/>
            <person name="Palculict T."/>
            <person name="Patil S."/>
            <person name="Pu L.-L."/>
            <person name="Saada N."/>
            <person name="Tang L."/>
            <person name="Weissenberger G."/>
            <person name="Zhu Y."/>
            <person name="Hemphill L."/>
            <person name="Shang Y."/>
            <person name="Youmans B."/>
            <person name="Ayvaz T."/>
            <person name="Ross M."/>
            <person name="Santibanez J."/>
            <person name="Aqrawi P."/>
            <person name="Gross S."/>
            <person name="Joshi V."/>
            <person name="Fowler G."/>
            <person name="Nazareth L."/>
            <person name="Reid J."/>
            <person name="Worley K."/>
            <person name="Petrosino J."/>
            <person name="Highlander S."/>
            <person name="Gibbs R."/>
        </authorList>
    </citation>
    <scope>NUCLEOTIDE SEQUENCE [LARGE SCALE GENOMIC DNA]</scope>
    <source>
        <strain evidence="6">ATCC 33030</strain>
    </source>
</reference>
<dbReference type="OrthoDB" id="6653642at2"/>
<evidence type="ECO:0000259" key="5">
    <source>
        <dbReference type="Pfam" id="PF00535"/>
    </source>
</evidence>
<dbReference type="STRING" id="585529.HMPREF0291_11045"/>
<dbReference type="InterPro" id="IPR029044">
    <property type="entry name" value="Nucleotide-diphossugar_trans"/>
</dbReference>
<name>D7WC36_9CORY</name>
<dbReference type="Proteomes" id="UP000004208">
    <property type="component" value="Unassembled WGS sequence"/>
</dbReference>
<dbReference type="Gene3D" id="3.90.550.10">
    <property type="entry name" value="Spore Coat Polysaccharide Biosynthesis Protein SpsA, Chain A"/>
    <property type="match status" value="1"/>
</dbReference>
<keyword evidence="3" id="KW-0328">Glycosyltransferase</keyword>
<dbReference type="eggNOG" id="COG1216">
    <property type="taxonomic scope" value="Bacteria"/>
</dbReference>
<dbReference type="SUPFAM" id="SSF53448">
    <property type="entry name" value="Nucleotide-diphospho-sugar transferases"/>
    <property type="match status" value="1"/>
</dbReference>
<dbReference type="RefSeq" id="WP_005289057.1">
    <property type="nucleotide sequence ID" value="NZ_CM000961.1"/>
</dbReference>
<evidence type="ECO:0000256" key="4">
    <source>
        <dbReference type="ARBA" id="ARBA00022679"/>
    </source>
</evidence>
<feature type="domain" description="Glycosyltransferase 2-like" evidence="5">
    <location>
        <begin position="37"/>
        <end position="121"/>
    </location>
</feature>
<dbReference type="InterPro" id="IPR001173">
    <property type="entry name" value="Glyco_trans_2-like"/>
</dbReference>
<evidence type="ECO:0000256" key="1">
    <source>
        <dbReference type="ARBA" id="ARBA00004776"/>
    </source>
</evidence>
<comment type="similarity">
    <text evidence="2">Belongs to the glycosyltransferase 2 family.</text>
</comment>
<dbReference type="Pfam" id="PF00535">
    <property type="entry name" value="Glycos_transf_2"/>
    <property type="match status" value="1"/>
</dbReference>
<gene>
    <name evidence="6" type="ORF">HMPREF0291_11045</name>
</gene>
<accession>D7WC36</accession>